<comment type="caution">
    <text evidence="1">The sequence shown here is derived from an EMBL/GenBank/DDBJ whole genome shotgun (WGS) entry which is preliminary data.</text>
</comment>
<evidence type="ECO:0008006" key="3">
    <source>
        <dbReference type="Google" id="ProtNLM"/>
    </source>
</evidence>
<dbReference type="EMBL" id="JACCHT010000001">
    <property type="protein sequence ID" value="NYT27793.1"/>
    <property type="molecule type" value="Genomic_DNA"/>
</dbReference>
<evidence type="ECO:0000313" key="2">
    <source>
        <dbReference type="Proteomes" id="UP000568751"/>
    </source>
</evidence>
<gene>
    <name evidence="1" type="ORF">H0A76_07780</name>
</gene>
<organism evidence="1 2">
    <name type="scientific">Candidatus Thiodubiliella endoseptemdiera</name>
    <dbReference type="NCBI Taxonomy" id="2738886"/>
    <lineage>
        <taxon>Bacteria</taxon>
        <taxon>Pseudomonadati</taxon>
        <taxon>Pseudomonadota</taxon>
        <taxon>Gammaproteobacteria</taxon>
        <taxon>Candidatus Pseudothioglobaceae</taxon>
        <taxon>Candidatus Thiodubiliella</taxon>
    </lineage>
</organism>
<sequence length="165" mass="18848">MIDTKFCKAIQQAENIDGIIEEANCQAIKFDDSDGFVKSLSSNVNECRVDYFEIIENGLILIELKDIKGKISHLLRKKEKTKEEIQKSVLSNIEKKFTDSLTIIRQTIDSSLIPVTNYLVVANNTESNLLDKYLPENLKKKPFVICETDEICEKLSTLNTRLCQE</sequence>
<name>A0A853F1G4_9GAMM</name>
<protein>
    <recommendedName>
        <fullName evidence="3">NERD domain-containing protein</fullName>
    </recommendedName>
</protein>
<proteinExistence type="predicted"/>
<reference evidence="1 2" key="1">
    <citation type="submission" date="2020-05" db="EMBL/GenBank/DDBJ databases">
        <title>Horizontal transmission and recombination maintain forever young bacterial symbiont genomes.</title>
        <authorList>
            <person name="Russell S.L."/>
            <person name="Pepper-Tunick E."/>
            <person name="Svedberg J."/>
            <person name="Byrne A."/>
            <person name="Ruelas Castillo J."/>
            <person name="Vollmers C."/>
            <person name="Beinart R.A."/>
            <person name="Corbett-Detig R."/>
        </authorList>
    </citation>
    <scope>NUCLEOTIDE SEQUENCE [LARGE SCALE GENOMIC DNA]</scope>
    <source>
        <strain evidence="1">455</strain>
    </source>
</reference>
<dbReference type="Proteomes" id="UP000568751">
    <property type="component" value="Unassembled WGS sequence"/>
</dbReference>
<evidence type="ECO:0000313" key="1">
    <source>
        <dbReference type="EMBL" id="NYT27793.1"/>
    </source>
</evidence>
<dbReference type="AlphaFoldDB" id="A0A853F1G4"/>
<accession>A0A853F1G4</accession>